<sequence length="543" mass="57669">MHDHGHDHEHDRPERQSAPRRTAQPDEAGPGTRTVHQLQRSMGNAAVARLLQGAEEETAEPTTVPEVLSGSGRPLDAGKRTDMESRLGADFSTVRVHNDTAAARSADEIGARAYTSGEHVVLGRGGAEDHTLAHELWHVVQQREGPVSATDNGTGVALSDPGDRFERAAEQAATQAMSNAATQAHDRSGHDRTEHDHTGHDHSGPGHVSGEAAVQRSPRDWRHSDSVRDALTAEPGMGLRSYWPPIVQAVRLYISILDDTQVDQRAQVLDRLDGALDSWEGNQGAATTINITGQARNKRAIVNALRALITTERSEIRTLRQGPPAAAAPTPAAPIPMAVPMAIGGASRQRPGEESEDSSPETGVPLSTLRDRFQSAGALPTGIDIHLHMTSGRNLPGIHAQGLQPGAGQGIGLPDTERQGDNNFIYLLSSSPDAKTYVGQESGGRGVGVISSGVAFGPDTNYDGGAYQHHGSAPPARGAAQGDGPFSFTLPATPRTRAGLRDFVNGHLDNGQQPMSENEAVQRVLAALWNEFGLLVARDLSRT</sequence>
<name>A0ABT1IBW2_9PSEU</name>
<feature type="region of interest" description="Disordered" evidence="1">
    <location>
        <begin position="1"/>
        <end position="81"/>
    </location>
</feature>
<dbReference type="Proteomes" id="UP001205185">
    <property type="component" value="Unassembled WGS sequence"/>
</dbReference>
<dbReference type="InterPro" id="IPR025295">
    <property type="entry name" value="eCIS_core_dom"/>
</dbReference>
<feature type="compositionally biased region" description="Basic and acidic residues" evidence="1">
    <location>
        <begin position="1"/>
        <end position="17"/>
    </location>
</feature>
<dbReference type="Pfam" id="PF13699">
    <property type="entry name" value="eCIS_core"/>
    <property type="match status" value="1"/>
</dbReference>
<evidence type="ECO:0000313" key="4">
    <source>
        <dbReference type="Proteomes" id="UP001205185"/>
    </source>
</evidence>
<feature type="region of interest" description="Disordered" evidence="1">
    <location>
        <begin position="169"/>
        <end position="225"/>
    </location>
</feature>
<reference evidence="3 4" key="1">
    <citation type="submission" date="2022-06" db="EMBL/GenBank/DDBJ databases">
        <title>Genomic Encyclopedia of Archaeal and Bacterial Type Strains, Phase II (KMG-II): from individual species to whole genera.</title>
        <authorList>
            <person name="Goeker M."/>
        </authorList>
    </citation>
    <scope>NUCLEOTIDE SEQUENCE [LARGE SCALE GENOMIC DNA]</scope>
    <source>
        <strain evidence="3 4">DSM 44255</strain>
    </source>
</reference>
<dbReference type="RefSeq" id="WP_253887108.1">
    <property type="nucleotide sequence ID" value="NZ_BAAAVB010000013.1"/>
</dbReference>
<gene>
    <name evidence="3" type="ORF">LV75_002621</name>
</gene>
<evidence type="ECO:0000256" key="1">
    <source>
        <dbReference type="SAM" id="MobiDB-lite"/>
    </source>
</evidence>
<proteinExistence type="predicted"/>
<feature type="region of interest" description="Disordered" evidence="1">
    <location>
        <begin position="396"/>
        <end position="417"/>
    </location>
</feature>
<organism evidence="3 4">
    <name type="scientific">Actinokineospora diospyrosa</name>
    <dbReference type="NCBI Taxonomy" id="103728"/>
    <lineage>
        <taxon>Bacteria</taxon>
        <taxon>Bacillati</taxon>
        <taxon>Actinomycetota</taxon>
        <taxon>Actinomycetes</taxon>
        <taxon>Pseudonocardiales</taxon>
        <taxon>Pseudonocardiaceae</taxon>
        <taxon>Actinokineospora</taxon>
    </lineage>
</organism>
<evidence type="ECO:0000259" key="2">
    <source>
        <dbReference type="Pfam" id="PF13699"/>
    </source>
</evidence>
<keyword evidence="4" id="KW-1185">Reference proteome</keyword>
<accession>A0ABT1IBW2</accession>
<feature type="compositionally biased region" description="Basic and acidic residues" evidence="1">
    <location>
        <begin position="184"/>
        <end position="204"/>
    </location>
</feature>
<feature type="region of interest" description="Disordered" evidence="1">
    <location>
        <begin position="345"/>
        <end position="366"/>
    </location>
</feature>
<feature type="domain" description="eCIS core" evidence="2">
    <location>
        <begin position="74"/>
        <end position="145"/>
    </location>
</feature>
<evidence type="ECO:0000313" key="3">
    <source>
        <dbReference type="EMBL" id="MCP2270120.1"/>
    </source>
</evidence>
<comment type="caution">
    <text evidence="3">The sequence shown here is derived from an EMBL/GenBank/DDBJ whole genome shotgun (WGS) entry which is preliminary data.</text>
</comment>
<dbReference type="EMBL" id="JAMTCO010000006">
    <property type="protein sequence ID" value="MCP2270120.1"/>
    <property type="molecule type" value="Genomic_DNA"/>
</dbReference>
<feature type="compositionally biased region" description="Polar residues" evidence="1">
    <location>
        <begin position="172"/>
        <end position="182"/>
    </location>
</feature>
<protein>
    <recommendedName>
        <fullName evidence="2">eCIS core domain-containing protein</fullName>
    </recommendedName>
</protein>